<keyword evidence="4" id="KW-0862">Zinc</keyword>
<dbReference type="EMBL" id="JBICCN010000037">
    <property type="protein sequence ID" value="KAL3099906.1"/>
    <property type="molecule type" value="Genomic_DNA"/>
</dbReference>
<dbReference type="GO" id="GO:0005634">
    <property type="term" value="C:nucleus"/>
    <property type="evidence" value="ECO:0007669"/>
    <property type="project" value="UniProtKB-SubCell"/>
</dbReference>
<gene>
    <name evidence="6" type="ORF">niasHS_001832</name>
</gene>
<comment type="subcellular location">
    <subcellularLocation>
        <location evidence="1">Nucleus</location>
    </subcellularLocation>
</comment>
<name>A0ABD2KAK7_HETSC</name>
<evidence type="ECO:0000256" key="4">
    <source>
        <dbReference type="ARBA" id="ARBA00022833"/>
    </source>
</evidence>
<dbReference type="Proteomes" id="UP001620645">
    <property type="component" value="Unassembled WGS sequence"/>
</dbReference>
<keyword evidence="7" id="KW-1185">Reference proteome</keyword>
<evidence type="ECO:0000256" key="2">
    <source>
        <dbReference type="ARBA" id="ARBA00022723"/>
    </source>
</evidence>
<keyword evidence="5" id="KW-0539">Nucleus</keyword>
<reference evidence="6 7" key="1">
    <citation type="submission" date="2024-10" db="EMBL/GenBank/DDBJ databases">
        <authorList>
            <person name="Kim D."/>
        </authorList>
    </citation>
    <scope>NUCLEOTIDE SEQUENCE [LARGE SCALE GENOMIC DNA]</scope>
    <source>
        <strain evidence="6">Taebaek</strain>
    </source>
</reference>
<dbReference type="PANTHER" id="PTHR46481:SF10">
    <property type="entry name" value="ZINC FINGER BED DOMAIN-CONTAINING PROTEIN 39"/>
    <property type="match status" value="1"/>
</dbReference>
<comment type="caution">
    <text evidence="6">The sequence shown here is derived from an EMBL/GenBank/DDBJ whole genome shotgun (WGS) entry which is preliminary data.</text>
</comment>
<keyword evidence="2" id="KW-0479">Metal-binding</keyword>
<evidence type="ECO:0000313" key="7">
    <source>
        <dbReference type="Proteomes" id="UP001620645"/>
    </source>
</evidence>
<keyword evidence="3" id="KW-0863">Zinc-finger</keyword>
<dbReference type="GO" id="GO:0008270">
    <property type="term" value="F:zinc ion binding"/>
    <property type="evidence" value="ECO:0007669"/>
    <property type="project" value="UniProtKB-KW"/>
</dbReference>
<evidence type="ECO:0000313" key="6">
    <source>
        <dbReference type="EMBL" id="KAL3099906.1"/>
    </source>
</evidence>
<dbReference type="PANTHER" id="PTHR46481">
    <property type="entry name" value="ZINC FINGER BED DOMAIN-CONTAINING PROTEIN 4"/>
    <property type="match status" value="1"/>
</dbReference>
<evidence type="ECO:0000256" key="1">
    <source>
        <dbReference type="ARBA" id="ARBA00004123"/>
    </source>
</evidence>
<dbReference type="AlphaFoldDB" id="A0ABD2KAK7"/>
<evidence type="ECO:0000256" key="3">
    <source>
        <dbReference type="ARBA" id="ARBA00022771"/>
    </source>
</evidence>
<sequence length="220" mass="25565">MNRRWFCTGGFQIMMPTVICKGSGQKPEFVEEKKDGTSHHSPLPDRPLADNFRFNGTRFLRVDKDEFNYLANWIHANSPYAEKYRQLEEKSNKDESQKKLSTFFPCSSGTLTVMDKKVVNFLVSTNNSFNVVNHPTFQSLVAPQQIKKEAHYRAEVLPEVYKQVKNKVRDELKECESISFTTDAWSGPTNNFLCLTAHGIKRTSNSFLIFRTIPFYRRYQ</sequence>
<protein>
    <submittedName>
        <fullName evidence="6">Uncharacterized protein</fullName>
    </submittedName>
</protein>
<organism evidence="6 7">
    <name type="scientific">Heterodera schachtii</name>
    <name type="common">Sugarbeet cyst nematode worm</name>
    <name type="synonym">Tylenchus schachtii</name>
    <dbReference type="NCBI Taxonomy" id="97005"/>
    <lineage>
        <taxon>Eukaryota</taxon>
        <taxon>Metazoa</taxon>
        <taxon>Ecdysozoa</taxon>
        <taxon>Nematoda</taxon>
        <taxon>Chromadorea</taxon>
        <taxon>Rhabditida</taxon>
        <taxon>Tylenchina</taxon>
        <taxon>Tylenchomorpha</taxon>
        <taxon>Tylenchoidea</taxon>
        <taxon>Heteroderidae</taxon>
        <taxon>Heteroderinae</taxon>
        <taxon>Heterodera</taxon>
    </lineage>
</organism>
<evidence type="ECO:0000256" key="5">
    <source>
        <dbReference type="ARBA" id="ARBA00023242"/>
    </source>
</evidence>
<proteinExistence type="predicted"/>
<dbReference type="InterPro" id="IPR052035">
    <property type="entry name" value="ZnF_BED_domain_contain"/>
</dbReference>
<accession>A0ABD2KAK7</accession>